<dbReference type="PROSITE" id="PS01124">
    <property type="entry name" value="HTH_ARAC_FAMILY_2"/>
    <property type="match status" value="1"/>
</dbReference>
<dbReference type="Pfam" id="PF12833">
    <property type="entry name" value="HTH_18"/>
    <property type="match status" value="1"/>
</dbReference>
<dbReference type="AlphaFoldDB" id="A0A177HNL0"/>
<name>A0A177HNL0_9ACTN</name>
<reference evidence="5 6" key="1">
    <citation type="submission" date="2015-12" db="EMBL/GenBank/DDBJ databases">
        <title>Genome sequence of Streptomyces sp. G25.</title>
        <authorList>
            <person name="Poehlein A."/>
            <person name="Roettig A."/>
            <person name="Hiessl S."/>
            <person name="Hauschild P."/>
            <person name="Schauer J."/>
            <person name="Madkour M.H."/>
            <person name="Al-Ansari A.M."/>
            <person name="Almakishah N.H."/>
            <person name="Steinbuechel A."/>
            <person name="Daniel R."/>
        </authorList>
    </citation>
    <scope>NUCLEOTIDE SEQUENCE [LARGE SCALE GENOMIC DNA]</scope>
    <source>
        <strain evidence="6">G25(2015)</strain>
    </source>
</reference>
<dbReference type="STRING" id="1716141.STSP_43590"/>
<evidence type="ECO:0000256" key="1">
    <source>
        <dbReference type="ARBA" id="ARBA00023015"/>
    </source>
</evidence>
<dbReference type="OrthoDB" id="198203at2"/>
<dbReference type="InterPro" id="IPR009057">
    <property type="entry name" value="Homeodomain-like_sf"/>
</dbReference>
<dbReference type="EMBL" id="LOHS01000092">
    <property type="protein sequence ID" value="OAH12326.1"/>
    <property type="molecule type" value="Genomic_DNA"/>
</dbReference>
<accession>A0A177HNL0</accession>
<dbReference type="Proteomes" id="UP000077381">
    <property type="component" value="Unassembled WGS sequence"/>
</dbReference>
<evidence type="ECO:0000256" key="2">
    <source>
        <dbReference type="ARBA" id="ARBA00023125"/>
    </source>
</evidence>
<dbReference type="GO" id="GO:0043565">
    <property type="term" value="F:sequence-specific DNA binding"/>
    <property type="evidence" value="ECO:0007669"/>
    <property type="project" value="InterPro"/>
</dbReference>
<dbReference type="InterPro" id="IPR050204">
    <property type="entry name" value="AraC_XylS_family_regulators"/>
</dbReference>
<gene>
    <name evidence="5" type="primary">soxS</name>
    <name evidence="5" type="ORF">STSP_43590</name>
</gene>
<dbReference type="Gene3D" id="1.10.10.60">
    <property type="entry name" value="Homeodomain-like"/>
    <property type="match status" value="1"/>
</dbReference>
<dbReference type="RefSeq" id="WP_067280446.1">
    <property type="nucleotide sequence ID" value="NZ_LOHS01000092.1"/>
</dbReference>
<dbReference type="InterPro" id="IPR018060">
    <property type="entry name" value="HTH_AraC"/>
</dbReference>
<dbReference type="PANTHER" id="PTHR46796">
    <property type="entry name" value="HTH-TYPE TRANSCRIPTIONAL ACTIVATOR RHAS-RELATED"/>
    <property type="match status" value="1"/>
</dbReference>
<evidence type="ECO:0000313" key="5">
    <source>
        <dbReference type="EMBL" id="OAH12326.1"/>
    </source>
</evidence>
<comment type="caution">
    <text evidence="5">The sequence shown here is derived from an EMBL/GenBank/DDBJ whole genome shotgun (WGS) entry which is preliminary data.</text>
</comment>
<proteinExistence type="predicted"/>
<protein>
    <submittedName>
        <fullName evidence="5">Regulatory protein SoxS</fullName>
    </submittedName>
</protein>
<dbReference type="SMART" id="SM00342">
    <property type="entry name" value="HTH_ARAC"/>
    <property type="match status" value="1"/>
</dbReference>
<organism evidence="5 6">
    <name type="scientific">Streptomyces jeddahensis</name>
    <dbReference type="NCBI Taxonomy" id="1716141"/>
    <lineage>
        <taxon>Bacteria</taxon>
        <taxon>Bacillati</taxon>
        <taxon>Actinomycetota</taxon>
        <taxon>Actinomycetes</taxon>
        <taxon>Kitasatosporales</taxon>
        <taxon>Streptomycetaceae</taxon>
        <taxon>Streptomyces</taxon>
    </lineage>
</organism>
<keyword evidence="1" id="KW-0805">Transcription regulation</keyword>
<dbReference type="PANTHER" id="PTHR46796:SF6">
    <property type="entry name" value="ARAC SUBFAMILY"/>
    <property type="match status" value="1"/>
</dbReference>
<sequence length="261" mass="28010">MESVSLRLDEPPEVVNAGVGVHGVSTAYEVFRLPDLWQLHLYGYVGELSVGDAVHAIRPGHVSLVPPDTEVGFHYRGRSEHLYAHLRLPGAGAPHTVPLMQDAATEGALLAGLLKHAVAAMPVSPTRASAEVWAVLWHITQLTVTEQPGRQHPVVAAAQAYIEEHLAEPLSVPCIARAARVSHTHLTRLFRAETGLTVVAYVRRRRLERARHLLQASTLPIPAVAAAVGIADLQAFNKACRRELGAGPRAVRAAGVPVAHG</sequence>
<keyword evidence="6" id="KW-1185">Reference proteome</keyword>
<keyword evidence="2" id="KW-0238">DNA-binding</keyword>
<evidence type="ECO:0000256" key="3">
    <source>
        <dbReference type="ARBA" id="ARBA00023163"/>
    </source>
</evidence>
<evidence type="ECO:0000259" key="4">
    <source>
        <dbReference type="PROSITE" id="PS01124"/>
    </source>
</evidence>
<keyword evidence="3" id="KW-0804">Transcription</keyword>
<dbReference type="GO" id="GO:0003700">
    <property type="term" value="F:DNA-binding transcription factor activity"/>
    <property type="evidence" value="ECO:0007669"/>
    <property type="project" value="InterPro"/>
</dbReference>
<feature type="domain" description="HTH araC/xylS-type" evidence="4">
    <location>
        <begin position="156"/>
        <end position="254"/>
    </location>
</feature>
<dbReference type="SUPFAM" id="SSF46689">
    <property type="entry name" value="Homeodomain-like"/>
    <property type="match status" value="2"/>
</dbReference>
<dbReference type="PATRIC" id="fig|1716141.3.peg.4587"/>
<evidence type="ECO:0000313" key="6">
    <source>
        <dbReference type="Proteomes" id="UP000077381"/>
    </source>
</evidence>